<keyword evidence="1" id="KW-0472">Membrane</keyword>
<protein>
    <recommendedName>
        <fullName evidence="4">Chloroplast import component protein (Tic20)</fullName>
    </recommendedName>
</protein>
<organism evidence="2 3">
    <name type="scientific">Imtechella halotolerans K1</name>
    <dbReference type="NCBI Taxonomy" id="946077"/>
    <lineage>
        <taxon>Bacteria</taxon>
        <taxon>Pseudomonadati</taxon>
        <taxon>Bacteroidota</taxon>
        <taxon>Flavobacteriia</taxon>
        <taxon>Flavobacteriales</taxon>
        <taxon>Flavobacteriaceae</taxon>
        <taxon>Imtechella</taxon>
    </lineage>
</organism>
<accession>I0WEA6</accession>
<evidence type="ECO:0000256" key="1">
    <source>
        <dbReference type="SAM" id="Phobius"/>
    </source>
</evidence>
<sequence>MNTIENKTTTTQQEGKNIAIIAYITIIGLIVAFVMNNDKKNSYASYHIRQSLGLAVLGLALGVIGMIPIIGWIINFFGLFVLIYMWVIGLINAINNHEKPVPFLGTKFIEWFKNI</sequence>
<dbReference type="EMBL" id="AJJU01000009">
    <property type="protein sequence ID" value="EID74722.1"/>
    <property type="molecule type" value="Genomic_DNA"/>
</dbReference>
<dbReference type="STRING" id="946077.W5A_08077"/>
<evidence type="ECO:0008006" key="4">
    <source>
        <dbReference type="Google" id="ProtNLM"/>
    </source>
</evidence>
<feature type="transmembrane region" description="Helical" evidence="1">
    <location>
        <begin position="18"/>
        <end position="36"/>
    </location>
</feature>
<keyword evidence="1" id="KW-1133">Transmembrane helix</keyword>
<reference evidence="2 3" key="1">
    <citation type="journal article" date="2012" name="J. Bacteriol.">
        <title>Genome Sequence of the Halotolerant Bacterium Imtechella halotolerans K1T.</title>
        <authorList>
            <person name="Kumar S."/>
            <person name="Vikram S."/>
            <person name="Subramanian S."/>
            <person name="Raghava G.P."/>
            <person name="Pinnaka A.K."/>
        </authorList>
    </citation>
    <scope>NUCLEOTIDE SEQUENCE [LARGE SCALE GENOMIC DNA]</scope>
    <source>
        <strain evidence="2 3">K1</strain>
    </source>
</reference>
<name>I0WEA6_9FLAO</name>
<dbReference type="OrthoDB" id="6400719at2"/>
<dbReference type="RefSeq" id="WP_008239310.1">
    <property type="nucleotide sequence ID" value="NZ_AJJU01000009.1"/>
</dbReference>
<comment type="caution">
    <text evidence="2">The sequence shown here is derived from an EMBL/GenBank/DDBJ whole genome shotgun (WGS) entry which is preliminary data.</text>
</comment>
<feature type="transmembrane region" description="Helical" evidence="1">
    <location>
        <begin position="76"/>
        <end position="94"/>
    </location>
</feature>
<evidence type="ECO:0000313" key="2">
    <source>
        <dbReference type="EMBL" id="EID74722.1"/>
    </source>
</evidence>
<gene>
    <name evidence="2" type="ORF">W5A_08077</name>
</gene>
<feature type="transmembrane region" description="Helical" evidence="1">
    <location>
        <begin position="48"/>
        <end position="70"/>
    </location>
</feature>
<keyword evidence="3" id="KW-1185">Reference proteome</keyword>
<proteinExistence type="predicted"/>
<evidence type="ECO:0000313" key="3">
    <source>
        <dbReference type="Proteomes" id="UP000005938"/>
    </source>
</evidence>
<keyword evidence="1" id="KW-0812">Transmembrane</keyword>
<dbReference type="AlphaFoldDB" id="I0WEA6"/>
<dbReference type="eggNOG" id="COG4818">
    <property type="taxonomic scope" value="Bacteria"/>
</dbReference>
<dbReference type="Proteomes" id="UP000005938">
    <property type="component" value="Unassembled WGS sequence"/>
</dbReference>